<evidence type="ECO:0000313" key="4">
    <source>
        <dbReference type="EMBL" id="WFD27340.1"/>
    </source>
</evidence>
<proteinExistence type="predicted"/>
<organism evidence="4 5">
    <name type="scientific">Malassezia nana</name>
    <dbReference type="NCBI Taxonomy" id="180528"/>
    <lineage>
        <taxon>Eukaryota</taxon>
        <taxon>Fungi</taxon>
        <taxon>Dikarya</taxon>
        <taxon>Basidiomycota</taxon>
        <taxon>Ustilaginomycotina</taxon>
        <taxon>Malasseziomycetes</taxon>
        <taxon>Malasseziales</taxon>
        <taxon>Malasseziaceae</taxon>
        <taxon>Malassezia</taxon>
    </lineage>
</organism>
<dbReference type="SUPFAM" id="SSF50685">
    <property type="entry name" value="Barwin-like endoglucanases"/>
    <property type="match status" value="1"/>
</dbReference>
<dbReference type="GO" id="GO:0042742">
    <property type="term" value="P:defense response to bacterium"/>
    <property type="evidence" value="ECO:0007669"/>
    <property type="project" value="InterPro"/>
</dbReference>
<evidence type="ECO:0000313" key="5">
    <source>
        <dbReference type="Proteomes" id="UP001213623"/>
    </source>
</evidence>
<feature type="signal peptide" evidence="2">
    <location>
        <begin position="1"/>
        <end position="24"/>
    </location>
</feature>
<dbReference type="CDD" id="cd22191">
    <property type="entry name" value="DPBB_RlpA_EXP_N-like"/>
    <property type="match status" value="1"/>
</dbReference>
<dbReference type="PANTHER" id="PTHR31836:SF22">
    <property type="entry name" value="RLPA-LIKE PROTEIN DOUBLE-PSI BETA-BARREL DOMAIN-CONTAINING PROTEIN"/>
    <property type="match status" value="1"/>
</dbReference>
<protein>
    <recommendedName>
        <fullName evidence="3">Barwin domain-containing protein</fullName>
    </recommendedName>
</protein>
<dbReference type="Pfam" id="PF00967">
    <property type="entry name" value="Barwin"/>
    <property type="match status" value="1"/>
</dbReference>
<sequence>MSRFVKFALFAFLALTAFFAVVRAEEKYYDDEGKEIDFYDSKVGDEIFEEEHHEKRMLNIRGKSSFGVNKRNSKKHGEELFTHGPDEKETLWVDGIKITWYASNDLKDPACGNGKWDPTNGNHIGAVVKGWEHGPSCGDFIRLCNPKISRCVRVRIVDQCEGCKNNHVDLTKSAFKRLATTGTLDEGVTTGLTMWTSQKPNPWDLALFGPFKLK</sequence>
<dbReference type="Proteomes" id="UP001213623">
    <property type="component" value="Chromosome 4"/>
</dbReference>
<evidence type="ECO:0000259" key="3">
    <source>
        <dbReference type="Pfam" id="PF00967"/>
    </source>
</evidence>
<evidence type="ECO:0000256" key="2">
    <source>
        <dbReference type="SAM" id="SignalP"/>
    </source>
</evidence>
<feature type="domain" description="Barwin" evidence="3">
    <location>
        <begin position="135"/>
        <end position="183"/>
    </location>
</feature>
<dbReference type="PANTHER" id="PTHR31836">
    <property type="match status" value="1"/>
</dbReference>
<dbReference type="EMBL" id="CP119895">
    <property type="protein sequence ID" value="WFD27340.1"/>
    <property type="molecule type" value="Genomic_DNA"/>
</dbReference>
<dbReference type="InterPro" id="IPR036908">
    <property type="entry name" value="RlpA-like_sf"/>
</dbReference>
<keyword evidence="5" id="KW-1185">Reference proteome</keyword>
<reference evidence="4" key="1">
    <citation type="submission" date="2023-03" db="EMBL/GenBank/DDBJ databases">
        <title>Mating type loci evolution in Malassezia.</title>
        <authorList>
            <person name="Coelho M.A."/>
        </authorList>
    </citation>
    <scope>NUCLEOTIDE SEQUENCE</scope>
    <source>
        <strain evidence="4">CBS 9557</strain>
    </source>
</reference>
<keyword evidence="1 2" id="KW-0732">Signal</keyword>
<dbReference type="GO" id="GO:0050832">
    <property type="term" value="P:defense response to fungus"/>
    <property type="evidence" value="ECO:0007669"/>
    <property type="project" value="InterPro"/>
</dbReference>
<name>A0AAF0J7S2_9BASI</name>
<evidence type="ECO:0000256" key="1">
    <source>
        <dbReference type="ARBA" id="ARBA00022729"/>
    </source>
</evidence>
<dbReference type="InterPro" id="IPR001153">
    <property type="entry name" value="Barwin_dom"/>
</dbReference>
<dbReference type="AlphaFoldDB" id="A0AAF0J7S2"/>
<dbReference type="Gene3D" id="2.40.40.10">
    <property type="entry name" value="RlpA-like domain"/>
    <property type="match status" value="1"/>
</dbReference>
<dbReference type="InterPro" id="IPR051477">
    <property type="entry name" value="Expansin_CellWall"/>
</dbReference>
<feature type="chain" id="PRO_5042265554" description="Barwin domain-containing protein" evidence="2">
    <location>
        <begin position="25"/>
        <end position="214"/>
    </location>
</feature>
<accession>A0AAF0J7S2</accession>
<gene>
    <name evidence="4" type="ORF">MNAN1_002336</name>
</gene>